<keyword evidence="4 7" id="KW-1133">Transmembrane helix</keyword>
<dbReference type="PANTHER" id="PTHR45724">
    <property type="entry name" value="AQUAPORIN NIP2-1"/>
    <property type="match status" value="1"/>
</dbReference>
<gene>
    <name evidence="9" type="ORF">GPM918_LOCUS23644</name>
    <name evidence="8" type="ORF">OVA965_LOCUS18221</name>
    <name evidence="11" type="ORF">SRO942_LOCUS23643</name>
    <name evidence="10" type="ORF">TMI583_LOCUS18238</name>
</gene>
<feature type="transmembrane region" description="Helical" evidence="7">
    <location>
        <begin position="223"/>
        <end position="242"/>
    </location>
</feature>
<evidence type="ECO:0000313" key="8">
    <source>
        <dbReference type="EMBL" id="CAF1077990.1"/>
    </source>
</evidence>
<dbReference type="InterPro" id="IPR000425">
    <property type="entry name" value="MIP"/>
</dbReference>
<accession>A0A814WCE7</accession>
<dbReference type="Gene3D" id="1.20.1080.10">
    <property type="entry name" value="Glycerol uptake facilitator protein"/>
    <property type="match status" value="1"/>
</dbReference>
<organism evidence="9 12">
    <name type="scientific">Didymodactylos carnosus</name>
    <dbReference type="NCBI Taxonomy" id="1234261"/>
    <lineage>
        <taxon>Eukaryota</taxon>
        <taxon>Metazoa</taxon>
        <taxon>Spiralia</taxon>
        <taxon>Gnathifera</taxon>
        <taxon>Rotifera</taxon>
        <taxon>Eurotatoria</taxon>
        <taxon>Bdelloidea</taxon>
        <taxon>Philodinida</taxon>
        <taxon>Philodinidae</taxon>
        <taxon>Didymodactylos</taxon>
    </lineage>
</organism>
<name>A0A814WCE7_9BILA</name>
<dbReference type="InterPro" id="IPR034294">
    <property type="entry name" value="Aquaporin_transptr"/>
</dbReference>
<evidence type="ECO:0000256" key="6">
    <source>
        <dbReference type="RuleBase" id="RU000477"/>
    </source>
</evidence>
<keyword evidence="2 6" id="KW-0813">Transport</keyword>
<dbReference type="SUPFAM" id="SSF81338">
    <property type="entry name" value="Aquaporin-like"/>
    <property type="match status" value="1"/>
</dbReference>
<dbReference type="EMBL" id="CAJNOK010008986">
    <property type="protein sequence ID" value="CAF1077990.1"/>
    <property type="molecule type" value="Genomic_DNA"/>
</dbReference>
<dbReference type="AlphaFoldDB" id="A0A814WCE7"/>
<dbReference type="EMBL" id="CAJOBA010009005">
    <property type="protein sequence ID" value="CAF3841565.1"/>
    <property type="molecule type" value="Genomic_DNA"/>
</dbReference>
<evidence type="ECO:0000256" key="7">
    <source>
        <dbReference type="SAM" id="Phobius"/>
    </source>
</evidence>
<proteinExistence type="inferred from homology"/>
<dbReference type="EMBL" id="CAJNOQ010008528">
    <property type="protein sequence ID" value="CAF1199458.1"/>
    <property type="molecule type" value="Genomic_DNA"/>
</dbReference>
<keyword evidence="12" id="KW-1185">Reference proteome</keyword>
<evidence type="ECO:0000256" key="3">
    <source>
        <dbReference type="ARBA" id="ARBA00022692"/>
    </source>
</evidence>
<dbReference type="OrthoDB" id="9979699at2759"/>
<evidence type="ECO:0000256" key="5">
    <source>
        <dbReference type="ARBA" id="ARBA00023136"/>
    </source>
</evidence>
<dbReference type="Proteomes" id="UP000681722">
    <property type="component" value="Unassembled WGS sequence"/>
</dbReference>
<evidence type="ECO:0000256" key="2">
    <source>
        <dbReference type="ARBA" id="ARBA00022448"/>
    </source>
</evidence>
<evidence type="ECO:0000313" key="12">
    <source>
        <dbReference type="Proteomes" id="UP000663829"/>
    </source>
</evidence>
<keyword evidence="5 7" id="KW-0472">Membrane</keyword>
<reference evidence="9" key="1">
    <citation type="submission" date="2021-02" db="EMBL/GenBank/DDBJ databases">
        <authorList>
            <person name="Nowell W R."/>
        </authorList>
    </citation>
    <scope>NUCLEOTIDE SEQUENCE</scope>
</reference>
<evidence type="ECO:0000313" key="11">
    <source>
        <dbReference type="EMBL" id="CAF3964089.1"/>
    </source>
</evidence>
<dbReference type="Proteomes" id="UP000663829">
    <property type="component" value="Unassembled WGS sequence"/>
</dbReference>
<dbReference type="Pfam" id="PF00230">
    <property type="entry name" value="MIP"/>
    <property type="match status" value="1"/>
</dbReference>
<evidence type="ECO:0000256" key="1">
    <source>
        <dbReference type="ARBA" id="ARBA00004141"/>
    </source>
</evidence>
<comment type="caution">
    <text evidence="9">The sequence shown here is derived from an EMBL/GenBank/DDBJ whole genome shotgun (WGS) entry which is preliminary data.</text>
</comment>
<feature type="transmembrane region" description="Helical" evidence="7">
    <location>
        <begin position="268"/>
        <end position="289"/>
    </location>
</feature>
<sequence length="317" mass="35173">MNTKVKPSSKSIHLPTWLHNLIKYLEKGWHYLVVPPLVEKAKRLEHEEKKKQKSKDEDDDDDFEIDYKRATSEFFRRLFAEFIGTMLLTAGHGADRLESKRGLISNESAAFNNGVSLLFLVYSLGGLSGAHFNPIVTMAFTARLVFPWIWLPFYLLFQFIGALCGGLIIRALFGGTYAALGTNSVDTHVTTVASCFKWEIFLTFCLLFVILQTATKANIIGSQAAIAVGAVAAFDSLLGGYYSTSSMNPFRTLGPSIINNSTDNRHSLWIYIVGPFLGGLLAWVVVSLLQGYLPKSKNEIISAHGEELNNVPDEIDV</sequence>
<dbReference type="GO" id="GO:0015267">
    <property type="term" value="F:channel activity"/>
    <property type="evidence" value="ECO:0007669"/>
    <property type="project" value="InterPro"/>
</dbReference>
<dbReference type="EMBL" id="CAJOBC010008529">
    <property type="protein sequence ID" value="CAF3964089.1"/>
    <property type="molecule type" value="Genomic_DNA"/>
</dbReference>
<evidence type="ECO:0000313" key="10">
    <source>
        <dbReference type="EMBL" id="CAF3841565.1"/>
    </source>
</evidence>
<dbReference type="PRINTS" id="PR00783">
    <property type="entry name" value="MINTRINSICP"/>
</dbReference>
<comment type="similarity">
    <text evidence="6">Belongs to the MIP/aquaporin (TC 1.A.8) family.</text>
</comment>
<dbReference type="GO" id="GO:0016020">
    <property type="term" value="C:membrane"/>
    <property type="evidence" value="ECO:0007669"/>
    <property type="project" value="UniProtKB-SubCell"/>
</dbReference>
<comment type="subcellular location">
    <subcellularLocation>
        <location evidence="1">Membrane</location>
        <topology evidence="1">Multi-pass membrane protein</topology>
    </subcellularLocation>
</comment>
<dbReference type="Proteomes" id="UP000682733">
    <property type="component" value="Unassembled WGS sequence"/>
</dbReference>
<feature type="transmembrane region" description="Helical" evidence="7">
    <location>
        <begin position="189"/>
        <end position="211"/>
    </location>
</feature>
<dbReference type="InterPro" id="IPR023271">
    <property type="entry name" value="Aquaporin-like"/>
</dbReference>
<dbReference type="PANTHER" id="PTHR45724:SF13">
    <property type="entry name" value="AQUAPORIN NIP1-1-RELATED"/>
    <property type="match status" value="1"/>
</dbReference>
<evidence type="ECO:0000313" key="9">
    <source>
        <dbReference type="EMBL" id="CAF1199458.1"/>
    </source>
</evidence>
<evidence type="ECO:0008006" key="13">
    <source>
        <dbReference type="Google" id="ProtNLM"/>
    </source>
</evidence>
<evidence type="ECO:0000256" key="4">
    <source>
        <dbReference type="ARBA" id="ARBA00022989"/>
    </source>
</evidence>
<protein>
    <recommendedName>
        <fullName evidence="13">Aquaporin</fullName>
    </recommendedName>
</protein>
<dbReference type="Proteomes" id="UP000677228">
    <property type="component" value="Unassembled WGS sequence"/>
</dbReference>
<keyword evidence="3 6" id="KW-0812">Transmembrane</keyword>
<feature type="transmembrane region" description="Helical" evidence="7">
    <location>
        <begin position="148"/>
        <end position="169"/>
    </location>
</feature>